<dbReference type="Gene3D" id="3.10.120.10">
    <property type="entry name" value="Cytochrome b5-like heme/steroid binding domain"/>
    <property type="match status" value="1"/>
</dbReference>
<keyword evidence="5" id="KW-0285">Flavoprotein</keyword>
<dbReference type="SUPFAM" id="SSF51395">
    <property type="entry name" value="FMN-linked oxidoreductases"/>
    <property type="match status" value="1"/>
</dbReference>
<dbReference type="SUPFAM" id="SSF55856">
    <property type="entry name" value="Cytochrome b5-like heme/steroid binding domain"/>
    <property type="match status" value="1"/>
</dbReference>
<evidence type="ECO:0000256" key="11">
    <source>
        <dbReference type="ARBA" id="ARBA00052399"/>
    </source>
</evidence>
<dbReference type="PRINTS" id="PR00363">
    <property type="entry name" value="CYTOCHROMEB5"/>
</dbReference>
<organism evidence="18 19">
    <name type="scientific">Circinella minor</name>
    <dbReference type="NCBI Taxonomy" id="1195481"/>
    <lineage>
        <taxon>Eukaryota</taxon>
        <taxon>Fungi</taxon>
        <taxon>Fungi incertae sedis</taxon>
        <taxon>Mucoromycota</taxon>
        <taxon>Mucoromycotina</taxon>
        <taxon>Mucoromycetes</taxon>
        <taxon>Mucorales</taxon>
        <taxon>Lichtheimiaceae</taxon>
        <taxon>Circinella</taxon>
    </lineage>
</organism>
<gene>
    <name evidence="18" type="ORF">INT45_004728</name>
</gene>
<evidence type="ECO:0000256" key="4">
    <source>
        <dbReference type="ARBA" id="ARBA00022617"/>
    </source>
</evidence>
<dbReference type="GO" id="GO:0004460">
    <property type="term" value="F:L-lactate dehydrogenase (cytochrome) activity"/>
    <property type="evidence" value="ECO:0007669"/>
    <property type="project" value="UniProtKB-EC"/>
</dbReference>
<evidence type="ECO:0000256" key="15">
    <source>
        <dbReference type="ARBA" id="ARBA00068515"/>
    </source>
</evidence>
<keyword evidence="10" id="KW-0496">Mitochondrion</keyword>
<comment type="caution">
    <text evidence="18">The sequence shown here is derived from an EMBL/GenBank/DDBJ whole genome shotgun (WGS) entry which is preliminary data.</text>
</comment>
<reference evidence="18 19" key="1">
    <citation type="submission" date="2020-12" db="EMBL/GenBank/DDBJ databases">
        <title>Metabolic potential, ecology and presence of endohyphal bacteria is reflected in genomic diversity of Mucoromycotina.</title>
        <authorList>
            <person name="Muszewska A."/>
            <person name="Okrasinska A."/>
            <person name="Steczkiewicz K."/>
            <person name="Drgas O."/>
            <person name="Orlowska M."/>
            <person name="Perlinska-Lenart U."/>
            <person name="Aleksandrzak-Piekarczyk T."/>
            <person name="Szatraj K."/>
            <person name="Zielenkiewicz U."/>
            <person name="Pilsyk S."/>
            <person name="Malc E."/>
            <person name="Mieczkowski P."/>
            <person name="Kruszewska J.S."/>
            <person name="Biernat P."/>
            <person name="Pawlowska J."/>
        </authorList>
    </citation>
    <scope>NUCLEOTIDE SEQUENCE [LARGE SCALE GENOMIC DNA]</scope>
    <source>
        <strain evidence="18 19">CBS 142.35</strain>
    </source>
</reference>
<dbReference type="PANTHER" id="PTHR10578:SF148">
    <property type="entry name" value="L-LACTATE DEHYDROGENASE (CYTOCHROME)"/>
    <property type="match status" value="1"/>
</dbReference>
<evidence type="ECO:0000256" key="10">
    <source>
        <dbReference type="ARBA" id="ARBA00023128"/>
    </source>
</evidence>
<keyword evidence="8" id="KW-0560">Oxidoreductase</keyword>
<feature type="domain" description="Cytochrome b5 heme-binding" evidence="16">
    <location>
        <begin position="1"/>
        <end position="78"/>
    </location>
</feature>
<evidence type="ECO:0000256" key="14">
    <source>
        <dbReference type="ARBA" id="ARBA00066458"/>
    </source>
</evidence>
<dbReference type="GO" id="GO:0046872">
    <property type="term" value="F:metal ion binding"/>
    <property type="evidence" value="ECO:0007669"/>
    <property type="project" value="UniProtKB-KW"/>
</dbReference>
<dbReference type="InterPro" id="IPR037396">
    <property type="entry name" value="FMN_HAD"/>
</dbReference>
<evidence type="ECO:0000256" key="7">
    <source>
        <dbReference type="ARBA" id="ARBA00022723"/>
    </source>
</evidence>
<dbReference type="OrthoDB" id="1925334at2759"/>
<dbReference type="InterPro" id="IPR001199">
    <property type="entry name" value="Cyt_B5-like_heme/steroid-bd"/>
</dbReference>
<evidence type="ECO:0000256" key="5">
    <source>
        <dbReference type="ARBA" id="ARBA00022630"/>
    </source>
</evidence>
<dbReference type="Gene3D" id="3.20.20.70">
    <property type="entry name" value="Aldolase class I"/>
    <property type="match status" value="1"/>
</dbReference>
<dbReference type="InterPro" id="IPR018506">
    <property type="entry name" value="Cyt_B5_heme-BS"/>
</dbReference>
<evidence type="ECO:0000256" key="1">
    <source>
        <dbReference type="ARBA" id="ARBA00001917"/>
    </source>
</evidence>
<comment type="subunit">
    <text evidence="3">Homotetramer.</text>
</comment>
<dbReference type="Pfam" id="PF00173">
    <property type="entry name" value="Cyt-b5"/>
    <property type="match status" value="1"/>
</dbReference>
<keyword evidence="6" id="KW-0288">FMN</keyword>
<dbReference type="EMBL" id="JAEPRB010000005">
    <property type="protein sequence ID" value="KAG2227686.1"/>
    <property type="molecule type" value="Genomic_DNA"/>
</dbReference>
<dbReference type="Pfam" id="PF01070">
    <property type="entry name" value="FMN_dh"/>
    <property type="match status" value="1"/>
</dbReference>
<keyword evidence="7" id="KW-0479">Metal-binding</keyword>
<comment type="catalytic activity">
    <reaction evidence="11">
        <text>(S)-lactate + 2 Fe(III)-[cytochrome c] = 2 Fe(II)-[cytochrome c] + pyruvate + 2 H(+)</text>
        <dbReference type="Rhea" id="RHEA:19909"/>
        <dbReference type="Rhea" id="RHEA-COMP:10350"/>
        <dbReference type="Rhea" id="RHEA-COMP:14399"/>
        <dbReference type="ChEBI" id="CHEBI:15361"/>
        <dbReference type="ChEBI" id="CHEBI:15378"/>
        <dbReference type="ChEBI" id="CHEBI:16651"/>
        <dbReference type="ChEBI" id="CHEBI:29033"/>
        <dbReference type="ChEBI" id="CHEBI:29034"/>
        <dbReference type="EC" id="1.1.2.3"/>
    </reaction>
    <physiologicalReaction direction="left-to-right" evidence="11">
        <dbReference type="Rhea" id="RHEA:19910"/>
    </physiologicalReaction>
</comment>
<dbReference type="InterPro" id="IPR036400">
    <property type="entry name" value="Cyt_B5-like_heme/steroid_sf"/>
</dbReference>
<dbReference type="PROSITE" id="PS51349">
    <property type="entry name" value="FMN_HYDROXY_ACID_DH_2"/>
    <property type="match status" value="1"/>
</dbReference>
<evidence type="ECO:0000256" key="6">
    <source>
        <dbReference type="ARBA" id="ARBA00022643"/>
    </source>
</evidence>
<dbReference type="GO" id="GO:0020037">
    <property type="term" value="F:heme binding"/>
    <property type="evidence" value="ECO:0007669"/>
    <property type="project" value="InterPro"/>
</dbReference>
<dbReference type="PANTHER" id="PTHR10578">
    <property type="entry name" value="S -2-HYDROXY-ACID OXIDASE-RELATED"/>
    <property type="match status" value="1"/>
</dbReference>
<protein>
    <recommendedName>
        <fullName evidence="15">L-lactate dehydrogenase (cytochrome)</fullName>
        <ecNumber evidence="14">1.1.2.3</ecNumber>
    </recommendedName>
</protein>
<keyword evidence="9" id="KW-0408">Iron</keyword>
<feature type="domain" description="FMN hydroxy acid dehydrogenase" evidence="17">
    <location>
        <begin position="120"/>
        <end position="483"/>
    </location>
</feature>
<evidence type="ECO:0000313" key="18">
    <source>
        <dbReference type="EMBL" id="KAG2227686.1"/>
    </source>
</evidence>
<evidence type="ECO:0000256" key="8">
    <source>
        <dbReference type="ARBA" id="ARBA00023002"/>
    </source>
</evidence>
<evidence type="ECO:0000313" key="19">
    <source>
        <dbReference type="Proteomes" id="UP000646827"/>
    </source>
</evidence>
<name>A0A8H7SGB4_9FUNG</name>
<dbReference type="PROSITE" id="PS00557">
    <property type="entry name" value="FMN_HYDROXY_ACID_DH_1"/>
    <property type="match status" value="1"/>
</dbReference>
<dbReference type="InterPro" id="IPR000262">
    <property type="entry name" value="FMN-dep_DH"/>
</dbReference>
<keyword evidence="4" id="KW-0349">Heme</keyword>
<dbReference type="Proteomes" id="UP000646827">
    <property type="component" value="Unassembled WGS sequence"/>
</dbReference>
<dbReference type="InterPro" id="IPR008259">
    <property type="entry name" value="FMN_hydac_DH_AS"/>
</dbReference>
<evidence type="ECO:0000256" key="9">
    <source>
        <dbReference type="ARBA" id="ARBA00023004"/>
    </source>
</evidence>
<dbReference type="SMART" id="SM01117">
    <property type="entry name" value="Cyt-b5"/>
    <property type="match status" value="1"/>
</dbReference>
<dbReference type="EC" id="1.1.2.3" evidence="14"/>
<comment type="similarity">
    <text evidence="13">In the N-terminal section; belongs to the cytochrome b5 family.</text>
</comment>
<evidence type="ECO:0000256" key="3">
    <source>
        <dbReference type="ARBA" id="ARBA00011881"/>
    </source>
</evidence>
<comment type="subcellular location">
    <subcellularLocation>
        <location evidence="2">Mitochondrion intermembrane space</location>
    </subcellularLocation>
</comment>
<dbReference type="InterPro" id="IPR013785">
    <property type="entry name" value="Aldolase_TIM"/>
</dbReference>
<dbReference type="AlphaFoldDB" id="A0A8H7SGB4"/>
<dbReference type="PROSITE" id="PS50255">
    <property type="entry name" value="CYTOCHROME_B5_2"/>
    <property type="match status" value="1"/>
</dbReference>
<accession>A0A8H7SGB4</accession>
<dbReference type="FunFam" id="3.20.20.70:FF:000062">
    <property type="entry name" value="Cytochrome b2, mitochondrial, putative"/>
    <property type="match status" value="1"/>
</dbReference>
<sequence>MRTIQLKEVAQHNKKDDIWLILYGKVYDLTDFLPEHPGGESIILQLGGTDATEEFDLIHSLDIIGRFLSSDMCIGQVEPVKTTVEYNNMENNSNQKQLTAIITSDSNKEKPIPLTLDTIPSIEEMQNTFDFQSVAKQVLKSTAYSYFSSGSGDNMTMRENHNAYHRIWFRPQIMVDVSKVDMSTEMLGAKVSLPLYISATSFCKMAHPEGEKALARATGNQGIIQMIPTLASCSLGEITGARIHSKQPQWLQLYVSTDRKMTQRIIQQAEKNGIQGLFITVDRAIVGPRGRSRNDKDMFNDEGGIQKVLSNERGTTSNILPLFVDPSLNWNDIAWFKSITKIPIILKGVQRWEDAVLAWRHGCAGIVLSNHGGRQLDFAPSPIEILPEVMDALKREGCNLKKDFEVYIDGGIRRGSDIFKALALGAKGVGIGRPALYALSCYGEKGVEHLLNLLRNEFEMTMRLMGTKSIKDIEPDMVDIRNLKDHFVANPTDHLSKYTYERLKPRGNLSRL</sequence>
<proteinExistence type="inferred from homology"/>
<evidence type="ECO:0000256" key="12">
    <source>
        <dbReference type="ARBA" id="ARBA00061137"/>
    </source>
</evidence>
<comment type="similarity">
    <text evidence="12">In the C-terminal section; belongs to the FMN-dependent alpha-hydroxy acid dehydrogenase family.</text>
</comment>
<evidence type="ECO:0000256" key="13">
    <source>
        <dbReference type="ARBA" id="ARBA00061589"/>
    </source>
</evidence>
<evidence type="ECO:0000259" key="16">
    <source>
        <dbReference type="PROSITE" id="PS50255"/>
    </source>
</evidence>
<comment type="cofactor">
    <cofactor evidence="1">
        <name>FMN</name>
        <dbReference type="ChEBI" id="CHEBI:58210"/>
    </cofactor>
</comment>
<evidence type="ECO:0000256" key="2">
    <source>
        <dbReference type="ARBA" id="ARBA00004569"/>
    </source>
</evidence>
<dbReference type="PROSITE" id="PS00191">
    <property type="entry name" value="CYTOCHROME_B5_1"/>
    <property type="match status" value="1"/>
</dbReference>
<dbReference type="InterPro" id="IPR037458">
    <property type="entry name" value="L-MDH/L-LDH_FMN-bd"/>
</dbReference>
<evidence type="ECO:0000259" key="17">
    <source>
        <dbReference type="PROSITE" id="PS51349"/>
    </source>
</evidence>
<dbReference type="GO" id="GO:0005758">
    <property type="term" value="C:mitochondrial intermembrane space"/>
    <property type="evidence" value="ECO:0007669"/>
    <property type="project" value="UniProtKB-SubCell"/>
</dbReference>
<dbReference type="CDD" id="cd02922">
    <property type="entry name" value="FCB2_FMN"/>
    <property type="match status" value="1"/>
</dbReference>
<keyword evidence="19" id="KW-1185">Reference proteome</keyword>